<accession>A0A327L4V2</accession>
<name>A0A327L4V2_9BRAD</name>
<evidence type="ECO:0000313" key="1">
    <source>
        <dbReference type="EMBL" id="RAI44552.1"/>
    </source>
</evidence>
<evidence type="ECO:0000313" key="2">
    <source>
        <dbReference type="Proteomes" id="UP000249130"/>
    </source>
</evidence>
<dbReference type="OrthoDB" id="9837472at2"/>
<comment type="caution">
    <text evidence="1">The sequence shown here is derived from an EMBL/GenBank/DDBJ whole genome shotgun (WGS) entry which is preliminary data.</text>
</comment>
<reference evidence="1 2" key="1">
    <citation type="submission" date="2017-07" db="EMBL/GenBank/DDBJ databases">
        <title>Draft Genome Sequences of Select Purple Nonsulfur Bacteria.</title>
        <authorList>
            <person name="Lasarre B."/>
            <person name="Mckinlay J.B."/>
        </authorList>
    </citation>
    <scope>NUCLEOTIDE SEQUENCE [LARGE SCALE GENOMIC DNA]</scope>
    <source>
        <strain evidence="1 2">DSM 5909</strain>
    </source>
</reference>
<proteinExistence type="predicted"/>
<dbReference type="EMBL" id="NPEX01000041">
    <property type="protein sequence ID" value="RAI44552.1"/>
    <property type="molecule type" value="Genomic_DNA"/>
</dbReference>
<dbReference type="AlphaFoldDB" id="A0A327L4V2"/>
<sequence length="174" mass="18646">MLTERMVTGARIGTVYMLAGTGATDLAQLANDPQADDKVNRNVVRFAPEMGDFLDFELHIQGAVIEAVLTRLSTMRPDEAARPNFQSGIASIRQSSLRTVASVIETLAVDGLTDDWRRARLPALAAIAPRLARFLQAGQKADLQRLASARADATADPGLKRSLTAFGRTVAGGQ</sequence>
<protein>
    <submittedName>
        <fullName evidence="1">Uncharacterized protein</fullName>
    </submittedName>
</protein>
<dbReference type="Proteomes" id="UP000249130">
    <property type="component" value="Unassembled WGS sequence"/>
</dbReference>
<organism evidence="1 2">
    <name type="scientific">Rhodoplanes roseus</name>
    <dbReference type="NCBI Taxonomy" id="29409"/>
    <lineage>
        <taxon>Bacteria</taxon>
        <taxon>Pseudomonadati</taxon>
        <taxon>Pseudomonadota</taxon>
        <taxon>Alphaproteobacteria</taxon>
        <taxon>Hyphomicrobiales</taxon>
        <taxon>Nitrobacteraceae</taxon>
        <taxon>Rhodoplanes</taxon>
    </lineage>
</organism>
<keyword evidence="2" id="KW-1185">Reference proteome</keyword>
<gene>
    <name evidence="1" type="ORF">CH341_08550</name>
</gene>